<dbReference type="Gene3D" id="2.40.420.20">
    <property type="match status" value="1"/>
</dbReference>
<sequence>MEEKPGSTRIISILPEGTPVKKGDLVCELDSASFRDELKAQQIRWLQAKSYVEQAASMLAVNEITLREYREGIFPQDVQLVRQYVQTCEIDQDRARRNVEWSRGVKEKGLRTSSQLRADELNLQQAEFVLSEAKGMLVRLEKYTGPKILKSLEAKLASIRADKLAQDASFALEVERLQRLEKNIAACTLKAPSDGVVVYVSQSNGWGRVEMSIQEGVTVRQDQPIFQLPDPKRMRIKARINETKVALLRNGQECSVKMDAYPDKPLRGRVTDITAISTPVNGPFSDVRVYFALISVEDAFEGLRPGLSAEVTFLHDRRTQVDRVPIAAVRQVGGESFVAVFDRTPAAKDKAAFHWQKVDLGLSDSDYVEVVSGVREGDRLVANPLHLDPPAPASTPTPTSRIASAAP</sequence>
<comment type="subcellular location">
    <subcellularLocation>
        <location evidence="1">Cell envelope</location>
    </subcellularLocation>
</comment>
<evidence type="ECO:0000256" key="3">
    <source>
        <dbReference type="SAM" id="MobiDB-lite"/>
    </source>
</evidence>
<keyword evidence="7" id="KW-1185">Reference proteome</keyword>
<reference evidence="6 7" key="1">
    <citation type="submission" date="2023-03" db="EMBL/GenBank/DDBJ databases">
        <title>Paludisphaera mucosa sp. nov. a novel planctomycete from northern fen.</title>
        <authorList>
            <person name="Ivanova A."/>
        </authorList>
    </citation>
    <scope>NUCLEOTIDE SEQUENCE [LARGE SCALE GENOMIC DNA]</scope>
    <source>
        <strain evidence="6 7">Pla2</strain>
    </source>
</reference>
<dbReference type="PANTHER" id="PTHR32347:SF23">
    <property type="entry name" value="BLL5650 PROTEIN"/>
    <property type="match status" value="1"/>
</dbReference>
<dbReference type="InterPro" id="IPR058649">
    <property type="entry name" value="CzcB_C"/>
</dbReference>
<name>A0ABT6F7H3_9BACT</name>
<evidence type="ECO:0000259" key="5">
    <source>
        <dbReference type="Pfam" id="PF25975"/>
    </source>
</evidence>
<comment type="caution">
    <text evidence="6">The sequence shown here is derived from an EMBL/GenBank/DDBJ whole genome shotgun (WGS) entry which is preliminary data.</text>
</comment>
<dbReference type="InterPro" id="IPR050465">
    <property type="entry name" value="UPF0194_transport"/>
</dbReference>
<evidence type="ECO:0000313" key="6">
    <source>
        <dbReference type="EMBL" id="MDG3003482.1"/>
    </source>
</evidence>
<dbReference type="EMBL" id="JARRAG010000001">
    <property type="protein sequence ID" value="MDG3003482.1"/>
    <property type="molecule type" value="Genomic_DNA"/>
</dbReference>
<feature type="domain" description="CzcB-like C-terminal circularly permuted SH3-like" evidence="5">
    <location>
        <begin position="324"/>
        <end position="382"/>
    </location>
</feature>
<proteinExistence type="predicted"/>
<evidence type="ECO:0000313" key="7">
    <source>
        <dbReference type="Proteomes" id="UP001216907"/>
    </source>
</evidence>
<organism evidence="6 7">
    <name type="scientific">Paludisphaera mucosa</name>
    <dbReference type="NCBI Taxonomy" id="3030827"/>
    <lineage>
        <taxon>Bacteria</taxon>
        <taxon>Pseudomonadati</taxon>
        <taxon>Planctomycetota</taxon>
        <taxon>Planctomycetia</taxon>
        <taxon>Isosphaerales</taxon>
        <taxon>Isosphaeraceae</taxon>
        <taxon>Paludisphaera</taxon>
    </lineage>
</organism>
<accession>A0ABT6F7H3</accession>
<gene>
    <name evidence="6" type="ORF">PZE19_06870</name>
</gene>
<evidence type="ECO:0000256" key="1">
    <source>
        <dbReference type="ARBA" id="ARBA00004196"/>
    </source>
</evidence>
<feature type="region of interest" description="Disordered" evidence="3">
    <location>
        <begin position="383"/>
        <end position="407"/>
    </location>
</feature>
<feature type="compositionally biased region" description="Low complexity" evidence="3">
    <location>
        <begin position="396"/>
        <end position="407"/>
    </location>
</feature>
<protein>
    <submittedName>
        <fullName evidence="6">Efflux RND transporter periplasmic adaptor subunit</fullName>
    </submittedName>
</protein>
<dbReference type="RefSeq" id="WP_277859832.1">
    <property type="nucleotide sequence ID" value="NZ_JARRAG010000001.1"/>
</dbReference>
<feature type="domain" description="CusB-like beta-barrel" evidence="4">
    <location>
        <begin position="236"/>
        <end position="313"/>
    </location>
</feature>
<dbReference type="Proteomes" id="UP001216907">
    <property type="component" value="Unassembled WGS sequence"/>
</dbReference>
<dbReference type="Gene3D" id="2.40.30.170">
    <property type="match status" value="1"/>
</dbReference>
<dbReference type="Pfam" id="PF25954">
    <property type="entry name" value="Beta-barrel_RND_2"/>
    <property type="match status" value="1"/>
</dbReference>
<dbReference type="Pfam" id="PF25975">
    <property type="entry name" value="CzcB_C"/>
    <property type="match status" value="1"/>
</dbReference>
<keyword evidence="2" id="KW-0175">Coiled coil</keyword>
<dbReference type="PANTHER" id="PTHR32347">
    <property type="entry name" value="EFFLUX SYSTEM COMPONENT YKNX-RELATED"/>
    <property type="match status" value="1"/>
</dbReference>
<evidence type="ECO:0000256" key="2">
    <source>
        <dbReference type="ARBA" id="ARBA00023054"/>
    </source>
</evidence>
<dbReference type="InterPro" id="IPR058792">
    <property type="entry name" value="Beta-barrel_RND_2"/>
</dbReference>
<evidence type="ECO:0000259" key="4">
    <source>
        <dbReference type="Pfam" id="PF25954"/>
    </source>
</evidence>